<name>A0AAW2SHB4_SESRA</name>
<comment type="caution">
    <text evidence="2">The sequence shown here is derived from an EMBL/GenBank/DDBJ whole genome shotgun (WGS) entry which is preliminary data.</text>
</comment>
<proteinExistence type="predicted"/>
<dbReference type="EMBL" id="JACGWJ010000010">
    <property type="protein sequence ID" value="KAL0391941.1"/>
    <property type="molecule type" value="Genomic_DNA"/>
</dbReference>
<dbReference type="PANTHER" id="PTHR10229">
    <property type="entry name" value="GTP-BINDING PROTEIN HFLX"/>
    <property type="match status" value="1"/>
</dbReference>
<evidence type="ECO:0000313" key="2">
    <source>
        <dbReference type="EMBL" id="KAL0391941.1"/>
    </source>
</evidence>
<dbReference type="Gene3D" id="3.40.50.11060">
    <property type="entry name" value="GTPase HflX, N-terminal domain"/>
    <property type="match status" value="1"/>
</dbReference>
<dbReference type="AlphaFoldDB" id="A0AAW2SHB4"/>
<dbReference type="PANTHER" id="PTHR10229:SF0">
    <property type="entry name" value="GTP-BINDING PROTEIN 6-RELATED"/>
    <property type="match status" value="1"/>
</dbReference>
<feature type="region of interest" description="Disordered" evidence="1">
    <location>
        <begin position="72"/>
        <end position="102"/>
    </location>
</feature>
<accession>A0AAW2SHB4</accession>
<gene>
    <name evidence="2" type="ORF">Sradi_2416900</name>
</gene>
<dbReference type="GO" id="GO:0005525">
    <property type="term" value="F:GTP binding"/>
    <property type="evidence" value="ECO:0007669"/>
    <property type="project" value="InterPro"/>
</dbReference>
<dbReference type="InterPro" id="IPR042108">
    <property type="entry name" value="GTPase_HflX_N_sf"/>
</dbReference>
<dbReference type="GO" id="GO:0005737">
    <property type="term" value="C:cytoplasm"/>
    <property type="evidence" value="ECO:0007669"/>
    <property type="project" value="TreeGrafter"/>
</dbReference>
<sequence length="221" mass="24307">MNSICFCSILKPYLNCKPDFLPRWGPNPIIKPIQLFNFQHHGKFYGFKAVHNDGVGVLYSDDTVSERVAALDAEPEGQGQGQGQANGVAGTVTEGTHEQRTQIRLKKEEAKKGNVEESDEEGRFKLRNGREVFAEKAYLVGVAKKGDSDGSFGIEESLSELEQLADTAGLLVVGSTYQKQLRNLEKTFGGDVRVCDRTALILDIFNQRAATREAALQAICL</sequence>
<evidence type="ECO:0008006" key="3">
    <source>
        <dbReference type="Google" id="ProtNLM"/>
    </source>
</evidence>
<dbReference type="InterPro" id="IPR016496">
    <property type="entry name" value="GTPase_HflX"/>
</dbReference>
<dbReference type="GO" id="GO:0043022">
    <property type="term" value="F:ribosome binding"/>
    <property type="evidence" value="ECO:0007669"/>
    <property type="project" value="TreeGrafter"/>
</dbReference>
<organism evidence="2">
    <name type="scientific">Sesamum radiatum</name>
    <name type="common">Black benniseed</name>
    <dbReference type="NCBI Taxonomy" id="300843"/>
    <lineage>
        <taxon>Eukaryota</taxon>
        <taxon>Viridiplantae</taxon>
        <taxon>Streptophyta</taxon>
        <taxon>Embryophyta</taxon>
        <taxon>Tracheophyta</taxon>
        <taxon>Spermatophyta</taxon>
        <taxon>Magnoliopsida</taxon>
        <taxon>eudicotyledons</taxon>
        <taxon>Gunneridae</taxon>
        <taxon>Pentapetalae</taxon>
        <taxon>asterids</taxon>
        <taxon>lamiids</taxon>
        <taxon>Lamiales</taxon>
        <taxon>Pedaliaceae</taxon>
        <taxon>Sesamum</taxon>
    </lineage>
</organism>
<protein>
    <recommendedName>
        <fullName evidence="3">GTPase HflX N-terminal domain-containing protein</fullName>
    </recommendedName>
</protein>
<reference evidence="2" key="1">
    <citation type="submission" date="2020-06" db="EMBL/GenBank/DDBJ databases">
        <authorList>
            <person name="Li T."/>
            <person name="Hu X."/>
            <person name="Zhang T."/>
            <person name="Song X."/>
            <person name="Zhang H."/>
            <person name="Dai N."/>
            <person name="Sheng W."/>
            <person name="Hou X."/>
            <person name="Wei L."/>
        </authorList>
    </citation>
    <scope>NUCLEOTIDE SEQUENCE</scope>
    <source>
        <strain evidence="2">G02</strain>
        <tissue evidence="2">Leaf</tissue>
    </source>
</reference>
<reference evidence="2" key="2">
    <citation type="journal article" date="2024" name="Plant">
        <title>Genomic evolution and insights into agronomic trait innovations of Sesamum species.</title>
        <authorList>
            <person name="Miao H."/>
            <person name="Wang L."/>
            <person name="Qu L."/>
            <person name="Liu H."/>
            <person name="Sun Y."/>
            <person name="Le M."/>
            <person name="Wang Q."/>
            <person name="Wei S."/>
            <person name="Zheng Y."/>
            <person name="Lin W."/>
            <person name="Duan Y."/>
            <person name="Cao H."/>
            <person name="Xiong S."/>
            <person name="Wang X."/>
            <person name="Wei L."/>
            <person name="Li C."/>
            <person name="Ma Q."/>
            <person name="Ju M."/>
            <person name="Zhao R."/>
            <person name="Li G."/>
            <person name="Mu C."/>
            <person name="Tian Q."/>
            <person name="Mei H."/>
            <person name="Zhang T."/>
            <person name="Gao T."/>
            <person name="Zhang H."/>
        </authorList>
    </citation>
    <scope>NUCLEOTIDE SEQUENCE</scope>
    <source>
        <strain evidence="2">G02</strain>
    </source>
</reference>
<evidence type="ECO:0000256" key="1">
    <source>
        <dbReference type="SAM" id="MobiDB-lite"/>
    </source>
</evidence>